<dbReference type="Proteomes" id="UP000324897">
    <property type="component" value="Unassembled WGS sequence"/>
</dbReference>
<organism evidence="2 3">
    <name type="scientific">Eragrostis curvula</name>
    <name type="common">weeping love grass</name>
    <dbReference type="NCBI Taxonomy" id="38414"/>
    <lineage>
        <taxon>Eukaryota</taxon>
        <taxon>Viridiplantae</taxon>
        <taxon>Streptophyta</taxon>
        <taxon>Embryophyta</taxon>
        <taxon>Tracheophyta</taxon>
        <taxon>Spermatophyta</taxon>
        <taxon>Magnoliopsida</taxon>
        <taxon>Liliopsida</taxon>
        <taxon>Poales</taxon>
        <taxon>Poaceae</taxon>
        <taxon>PACMAD clade</taxon>
        <taxon>Chloridoideae</taxon>
        <taxon>Eragrostideae</taxon>
        <taxon>Eragrostidinae</taxon>
        <taxon>Eragrostis</taxon>
    </lineage>
</organism>
<keyword evidence="3" id="KW-1185">Reference proteome</keyword>
<evidence type="ECO:0000313" key="2">
    <source>
        <dbReference type="EMBL" id="TVU05712.1"/>
    </source>
</evidence>
<sequence>MRFNVRSFHVPTFPSKKRKEKKKRSNSPAVSPPPLCSGRLRAATARRTLAAGERQGPACRESRKGSAPARGREVLNRKVGPVRERVRRSSRREHNNAGGAHY</sequence>
<protein>
    <submittedName>
        <fullName evidence="2">Uncharacterized protein</fullName>
    </submittedName>
</protein>
<feature type="region of interest" description="Disordered" evidence="1">
    <location>
        <begin position="1"/>
        <end position="102"/>
    </location>
</feature>
<reference evidence="2 3" key="1">
    <citation type="journal article" date="2019" name="Sci. Rep.">
        <title>A high-quality genome of Eragrostis curvula grass provides insights into Poaceae evolution and supports new strategies to enhance forage quality.</title>
        <authorList>
            <person name="Carballo J."/>
            <person name="Santos B.A.C.M."/>
            <person name="Zappacosta D."/>
            <person name="Garbus I."/>
            <person name="Selva J.P."/>
            <person name="Gallo C.A."/>
            <person name="Diaz A."/>
            <person name="Albertini E."/>
            <person name="Caccamo M."/>
            <person name="Echenique V."/>
        </authorList>
    </citation>
    <scope>NUCLEOTIDE SEQUENCE [LARGE SCALE GENOMIC DNA]</scope>
    <source>
        <strain evidence="3">cv. Victoria</strain>
        <tissue evidence="2">Leaf</tissue>
    </source>
</reference>
<dbReference type="EMBL" id="RWGY01000051">
    <property type="protein sequence ID" value="TVU05712.1"/>
    <property type="molecule type" value="Genomic_DNA"/>
</dbReference>
<accession>A0A5J9T346</accession>
<feature type="compositionally biased region" description="Basic and acidic residues" evidence="1">
    <location>
        <begin position="60"/>
        <end position="84"/>
    </location>
</feature>
<name>A0A5J9T346_9POAL</name>
<comment type="caution">
    <text evidence="2">The sequence shown here is derived from an EMBL/GenBank/DDBJ whole genome shotgun (WGS) entry which is preliminary data.</text>
</comment>
<feature type="non-terminal residue" evidence="2">
    <location>
        <position position="1"/>
    </location>
</feature>
<dbReference type="AlphaFoldDB" id="A0A5J9T346"/>
<evidence type="ECO:0000313" key="3">
    <source>
        <dbReference type="Proteomes" id="UP000324897"/>
    </source>
</evidence>
<proteinExistence type="predicted"/>
<dbReference type="Gramene" id="TVU05712">
    <property type="protein sequence ID" value="TVU05712"/>
    <property type="gene ID" value="EJB05_48891"/>
</dbReference>
<feature type="compositionally biased region" description="Low complexity" evidence="1">
    <location>
        <begin position="39"/>
        <end position="51"/>
    </location>
</feature>
<evidence type="ECO:0000256" key="1">
    <source>
        <dbReference type="SAM" id="MobiDB-lite"/>
    </source>
</evidence>
<feature type="compositionally biased region" description="Basic residues" evidence="1">
    <location>
        <begin position="15"/>
        <end position="25"/>
    </location>
</feature>
<gene>
    <name evidence="2" type="ORF">EJB05_48891</name>
</gene>